<protein>
    <submittedName>
        <fullName evidence="3">Cytochrome P450</fullName>
    </submittedName>
</protein>
<dbReference type="PANTHER" id="PTHR46696:SF6">
    <property type="entry name" value="P450, PUTATIVE (EUROFUNG)-RELATED"/>
    <property type="match status" value="1"/>
</dbReference>
<evidence type="ECO:0000256" key="1">
    <source>
        <dbReference type="ARBA" id="ARBA00010617"/>
    </source>
</evidence>
<dbReference type="Proteomes" id="UP001595690">
    <property type="component" value="Unassembled WGS sequence"/>
</dbReference>
<keyword evidence="2" id="KW-0503">Monooxygenase</keyword>
<dbReference type="InterPro" id="IPR001128">
    <property type="entry name" value="Cyt_P450"/>
</dbReference>
<comment type="similarity">
    <text evidence="1 2">Belongs to the cytochrome P450 family.</text>
</comment>
<dbReference type="RefSeq" id="WP_382376307.1">
    <property type="nucleotide sequence ID" value="NZ_JBHRZI010000019.1"/>
</dbReference>
<dbReference type="EMBL" id="JBHRZI010000019">
    <property type="protein sequence ID" value="MFC3894759.1"/>
    <property type="molecule type" value="Genomic_DNA"/>
</dbReference>
<reference evidence="4" key="1">
    <citation type="journal article" date="2019" name="Int. J. Syst. Evol. Microbiol.">
        <title>The Global Catalogue of Microorganisms (GCM) 10K type strain sequencing project: providing services to taxonomists for standard genome sequencing and annotation.</title>
        <authorList>
            <consortium name="The Broad Institute Genomics Platform"/>
            <consortium name="The Broad Institute Genome Sequencing Center for Infectious Disease"/>
            <person name="Wu L."/>
            <person name="Ma J."/>
        </authorList>
    </citation>
    <scope>NUCLEOTIDE SEQUENCE [LARGE SCALE GENOMIC DNA]</scope>
    <source>
        <strain evidence="4">CGMCC 4.7405</strain>
    </source>
</reference>
<dbReference type="InterPro" id="IPR017972">
    <property type="entry name" value="Cyt_P450_CS"/>
</dbReference>
<dbReference type="PROSITE" id="PS00086">
    <property type="entry name" value="CYTOCHROME_P450"/>
    <property type="match status" value="1"/>
</dbReference>
<dbReference type="Pfam" id="PF00067">
    <property type="entry name" value="p450"/>
    <property type="match status" value="1"/>
</dbReference>
<evidence type="ECO:0000256" key="2">
    <source>
        <dbReference type="RuleBase" id="RU000461"/>
    </source>
</evidence>
<name>A0ABV8BYH6_9PSEU</name>
<dbReference type="InterPro" id="IPR036396">
    <property type="entry name" value="Cyt_P450_sf"/>
</dbReference>
<keyword evidence="2" id="KW-0408">Iron</keyword>
<dbReference type="PRINTS" id="PR00359">
    <property type="entry name" value="BP450"/>
</dbReference>
<accession>A0ABV8BYH6</accession>
<sequence length="383" mass="42057">MEPNWQFDHIDPLLANPLNDVLAGLRAQCPVVHSTKHDGFTAVLTYDAIRQVLGDYGTYSSTDGIAIPKVTMTGKPPIDFDPPLHTSYRKILQRHFTRAAVAQYDDVLRTLVRQRIAELLARGEADLVPELAHYLPPAAIALILGMPPEDGDKFLGWLDRLFLAARTGAREDGATALREFQDYVAGQLDRQRAAGADTVALAIAGGTVDGRPLTVDEQIGMFVFLIVAGHETTVHGLSTLLYFLATVDGLRSRLRDEPSLLPKVIDECLRIESPVVGVARTARGSALVPDGRVLAVISAANHDPAVFERPTEFDCERERNPHLAFGYGVHRCAGEHLAFLEMRIVAEEVLSLMPDYEFAPGFRPQWSGGKLTRGIESLPVQLR</sequence>
<dbReference type="PANTHER" id="PTHR46696">
    <property type="entry name" value="P450, PUTATIVE (EUROFUNG)-RELATED"/>
    <property type="match status" value="1"/>
</dbReference>
<dbReference type="InterPro" id="IPR002397">
    <property type="entry name" value="Cyt_P450_B"/>
</dbReference>
<evidence type="ECO:0000313" key="3">
    <source>
        <dbReference type="EMBL" id="MFC3894759.1"/>
    </source>
</evidence>
<dbReference type="PRINTS" id="PR00385">
    <property type="entry name" value="P450"/>
</dbReference>
<organism evidence="3 4">
    <name type="scientific">Lentzea rhizosphaerae</name>
    <dbReference type="NCBI Taxonomy" id="2041025"/>
    <lineage>
        <taxon>Bacteria</taxon>
        <taxon>Bacillati</taxon>
        <taxon>Actinomycetota</taxon>
        <taxon>Actinomycetes</taxon>
        <taxon>Pseudonocardiales</taxon>
        <taxon>Pseudonocardiaceae</taxon>
        <taxon>Lentzea</taxon>
    </lineage>
</organism>
<keyword evidence="2" id="KW-0560">Oxidoreductase</keyword>
<evidence type="ECO:0000313" key="4">
    <source>
        <dbReference type="Proteomes" id="UP001595690"/>
    </source>
</evidence>
<gene>
    <name evidence="3" type="ORF">ACFOWZ_25045</name>
</gene>
<comment type="caution">
    <text evidence="3">The sequence shown here is derived from an EMBL/GenBank/DDBJ whole genome shotgun (WGS) entry which is preliminary data.</text>
</comment>
<keyword evidence="2" id="KW-0349">Heme</keyword>
<dbReference type="SUPFAM" id="SSF48264">
    <property type="entry name" value="Cytochrome P450"/>
    <property type="match status" value="1"/>
</dbReference>
<keyword evidence="2" id="KW-0479">Metal-binding</keyword>
<keyword evidence="4" id="KW-1185">Reference proteome</keyword>
<dbReference type="Gene3D" id="1.10.630.10">
    <property type="entry name" value="Cytochrome P450"/>
    <property type="match status" value="1"/>
</dbReference>
<proteinExistence type="inferred from homology"/>